<sequence>MNEVRMYVNTFEFIHNALVSSQNVCFEVEPLLARPYSFNQNSRIFLREFCIKNNRLNSGDCYILHKMPYNTLRSTKQAYHWFENQQTKELLEEFPHMIASLGKPREEIPYENSTG</sequence>
<reference evidence="1" key="1">
    <citation type="submission" date="2006-10" db="EMBL/GenBank/DDBJ databases">
        <authorList>
            <person name="Amadeo P."/>
            <person name="Zhao Q."/>
            <person name="Wortman J."/>
            <person name="Fraser-Liggett C."/>
            <person name="Carlton J."/>
        </authorList>
    </citation>
    <scope>NUCLEOTIDE SEQUENCE</scope>
    <source>
        <strain evidence="1">G3</strain>
    </source>
</reference>
<dbReference type="AlphaFoldDB" id="A2GE02"/>
<dbReference type="InParanoid" id="A2GE02"/>
<accession>A2GE02</accession>
<dbReference type="VEuPathDB" id="TrichDB:TVAG_231940"/>
<dbReference type="RefSeq" id="XP_001297545.1">
    <property type="nucleotide sequence ID" value="XM_001297544.1"/>
</dbReference>
<reference evidence="1" key="2">
    <citation type="journal article" date="2007" name="Science">
        <title>Draft genome sequence of the sexually transmitted pathogen Trichomonas vaginalis.</title>
        <authorList>
            <person name="Carlton J.M."/>
            <person name="Hirt R.P."/>
            <person name="Silva J.C."/>
            <person name="Delcher A.L."/>
            <person name="Schatz M."/>
            <person name="Zhao Q."/>
            <person name="Wortman J.R."/>
            <person name="Bidwell S.L."/>
            <person name="Alsmark U.C.M."/>
            <person name="Besteiro S."/>
            <person name="Sicheritz-Ponten T."/>
            <person name="Noel C.J."/>
            <person name="Dacks J.B."/>
            <person name="Foster P.G."/>
            <person name="Simillion C."/>
            <person name="Van de Peer Y."/>
            <person name="Miranda-Saavedra D."/>
            <person name="Barton G.J."/>
            <person name="Westrop G.D."/>
            <person name="Mueller S."/>
            <person name="Dessi D."/>
            <person name="Fiori P.L."/>
            <person name="Ren Q."/>
            <person name="Paulsen I."/>
            <person name="Zhang H."/>
            <person name="Bastida-Corcuera F.D."/>
            <person name="Simoes-Barbosa A."/>
            <person name="Brown M.T."/>
            <person name="Hayes R.D."/>
            <person name="Mukherjee M."/>
            <person name="Okumura C.Y."/>
            <person name="Schneider R."/>
            <person name="Smith A.J."/>
            <person name="Vanacova S."/>
            <person name="Villalvazo M."/>
            <person name="Haas B.J."/>
            <person name="Pertea M."/>
            <person name="Feldblyum T.V."/>
            <person name="Utterback T.R."/>
            <person name="Shu C.L."/>
            <person name="Osoegawa K."/>
            <person name="de Jong P.J."/>
            <person name="Hrdy I."/>
            <person name="Horvathova L."/>
            <person name="Zubacova Z."/>
            <person name="Dolezal P."/>
            <person name="Malik S.B."/>
            <person name="Logsdon J.M. Jr."/>
            <person name="Henze K."/>
            <person name="Gupta A."/>
            <person name="Wang C.C."/>
            <person name="Dunne R.L."/>
            <person name="Upcroft J.A."/>
            <person name="Upcroft P."/>
            <person name="White O."/>
            <person name="Salzberg S.L."/>
            <person name="Tang P."/>
            <person name="Chiu C.-H."/>
            <person name="Lee Y.-S."/>
            <person name="Embley T.M."/>
            <person name="Coombs G.H."/>
            <person name="Mottram J.C."/>
            <person name="Tachezy J."/>
            <person name="Fraser-Liggett C.M."/>
            <person name="Johnson P.J."/>
        </authorList>
    </citation>
    <scope>NUCLEOTIDE SEQUENCE [LARGE SCALE GENOMIC DNA]</scope>
    <source>
        <strain evidence="1">G3</strain>
    </source>
</reference>
<protein>
    <submittedName>
        <fullName evidence="1">Uncharacterized protein</fullName>
    </submittedName>
</protein>
<dbReference type="Proteomes" id="UP000001542">
    <property type="component" value="Unassembled WGS sequence"/>
</dbReference>
<dbReference type="EMBL" id="DS115277">
    <property type="protein sequence ID" value="EAX84615.1"/>
    <property type="molecule type" value="Genomic_DNA"/>
</dbReference>
<evidence type="ECO:0000313" key="2">
    <source>
        <dbReference type="Proteomes" id="UP000001542"/>
    </source>
</evidence>
<proteinExistence type="predicted"/>
<keyword evidence="2" id="KW-1185">Reference proteome</keyword>
<dbReference type="KEGG" id="tva:4742249"/>
<evidence type="ECO:0000313" key="1">
    <source>
        <dbReference type="EMBL" id="EAX84615.1"/>
    </source>
</evidence>
<name>A2GE02_TRIV3</name>
<gene>
    <name evidence="1" type="ORF">TVAG_231940</name>
</gene>
<organism evidence="1 2">
    <name type="scientific">Trichomonas vaginalis (strain ATCC PRA-98 / G3)</name>
    <dbReference type="NCBI Taxonomy" id="412133"/>
    <lineage>
        <taxon>Eukaryota</taxon>
        <taxon>Metamonada</taxon>
        <taxon>Parabasalia</taxon>
        <taxon>Trichomonadida</taxon>
        <taxon>Trichomonadidae</taxon>
        <taxon>Trichomonas</taxon>
    </lineage>
</organism>
<dbReference type="VEuPathDB" id="TrichDB:TVAGG3_0140640"/>